<evidence type="ECO:0000313" key="4">
    <source>
        <dbReference type="Proteomes" id="UP000001067"/>
    </source>
</evidence>
<dbReference type="eggNOG" id="ENOG502THB6">
    <property type="taxonomic scope" value="Eukaryota"/>
</dbReference>
<keyword evidence="4" id="KW-1185">Reference proteome</keyword>
<evidence type="ECO:0000256" key="1">
    <source>
        <dbReference type="SAM" id="MobiDB-lite"/>
    </source>
</evidence>
<accession>E3RSE6</accession>
<dbReference type="EMBL" id="GL534802">
    <property type="protein sequence ID" value="EFQ91347.1"/>
    <property type="molecule type" value="Genomic_DNA"/>
</dbReference>
<keyword evidence="2" id="KW-0732">Signal</keyword>
<dbReference type="Proteomes" id="UP000001067">
    <property type="component" value="Unassembled WGS sequence"/>
</dbReference>
<dbReference type="AlphaFoldDB" id="E3RSE6"/>
<evidence type="ECO:0000256" key="2">
    <source>
        <dbReference type="SAM" id="SignalP"/>
    </source>
</evidence>
<protein>
    <submittedName>
        <fullName evidence="3">Uncharacterized protein</fullName>
    </submittedName>
</protein>
<sequence length="298" mass="32167">MRSFTTAIVLLSILSEFASAHPSFISPRAEPKTVKIPIEELFEGSTIEKSGKGDGTIYSFTMPKSDTKKPASGGSDSESDLIAGSKIGNPCANDPCCTLLGNGESFEQVPRWEMKDWSQHLGLSRAISQPLCPPGSVTDSTAVSYTYSINVQLGPDLKFGPAILDKFGIRVGFAWTWGETKTVGYTAVCSDGNNFPCLAYFTPRLGKINGIGWMETIGADKKTVCSKTEKSYMEINVPIVKSDLCRTQGPLQNPCGPEGIYDHCYVRGKQALDLCPTSGLNLKKQPTRKCPASVFDGP</sequence>
<dbReference type="HOGENOM" id="CLU_934287_0_0_1"/>
<proteinExistence type="predicted"/>
<organism evidence="4">
    <name type="scientific">Pyrenophora teres f. teres (strain 0-1)</name>
    <name type="common">Barley net blotch fungus</name>
    <name type="synonym">Drechslera teres f. teres</name>
    <dbReference type="NCBI Taxonomy" id="861557"/>
    <lineage>
        <taxon>Eukaryota</taxon>
        <taxon>Fungi</taxon>
        <taxon>Dikarya</taxon>
        <taxon>Ascomycota</taxon>
        <taxon>Pezizomycotina</taxon>
        <taxon>Dothideomycetes</taxon>
        <taxon>Pleosporomycetidae</taxon>
        <taxon>Pleosporales</taxon>
        <taxon>Pleosporineae</taxon>
        <taxon>Pleosporaceae</taxon>
        <taxon>Pyrenophora</taxon>
    </lineage>
</organism>
<dbReference type="OrthoDB" id="3689744at2759"/>
<dbReference type="STRING" id="861557.E3RSE6"/>
<feature type="region of interest" description="Disordered" evidence="1">
    <location>
        <begin position="58"/>
        <end position="80"/>
    </location>
</feature>
<gene>
    <name evidence="3" type="ORF">PTT_11815</name>
</gene>
<dbReference type="KEGG" id="pte:PTT_11815"/>
<feature type="signal peptide" evidence="2">
    <location>
        <begin position="1"/>
        <end position="20"/>
    </location>
</feature>
<name>E3RSE6_PYRTT</name>
<evidence type="ECO:0000313" key="3">
    <source>
        <dbReference type="EMBL" id="EFQ91347.1"/>
    </source>
</evidence>
<reference evidence="3 4" key="1">
    <citation type="journal article" date="2010" name="Genome Biol.">
        <title>A first genome assembly of the barley fungal pathogen Pyrenophora teres f. teres.</title>
        <authorList>
            <person name="Ellwood S.R."/>
            <person name="Liu Z."/>
            <person name="Syme R.A."/>
            <person name="Lai Z."/>
            <person name="Hane J.K."/>
            <person name="Keiper F."/>
            <person name="Moffat C.S."/>
            <person name="Oliver R.P."/>
            <person name="Friesen T.L."/>
        </authorList>
    </citation>
    <scope>NUCLEOTIDE SEQUENCE [LARGE SCALE GENOMIC DNA]</scope>
    <source>
        <strain evidence="3 4">0-1</strain>
    </source>
</reference>
<feature type="chain" id="PRO_5003181509" evidence="2">
    <location>
        <begin position="21"/>
        <end position="298"/>
    </location>
</feature>